<evidence type="ECO:0000313" key="1">
    <source>
        <dbReference type="EMBL" id="GGZ40643.1"/>
    </source>
</evidence>
<accession>A0A918UXU5</accession>
<protein>
    <submittedName>
        <fullName evidence="1">Uncharacterized protein</fullName>
    </submittedName>
</protein>
<dbReference type="EMBL" id="BMVW01000024">
    <property type="protein sequence ID" value="GGZ40643.1"/>
    <property type="molecule type" value="Genomic_DNA"/>
</dbReference>
<sequence>MAKLSYLAKWECMTAHLARQTWSATPSGTAAINFWASATEKESARPTLVARLPTNGCTLTLYRLTPQGPYLIAGAGRSTG</sequence>
<comment type="caution">
    <text evidence="1">The sequence shown here is derived from an EMBL/GenBank/DDBJ whole genome shotgun (WGS) entry which is preliminary data.</text>
</comment>
<dbReference type="AlphaFoldDB" id="A0A918UXU5"/>
<name>A0A918UXU5_9ACTN</name>
<dbReference type="Proteomes" id="UP000622166">
    <property type="component" value="Unassembled WGS sequence"/>
</dbReference>
<organism evidence="1 2">
    <name type="scientific">Streptomyces poonensis</name>
    <dbReference type="NCBI Taxonomy" id="68255"/>
    <lineage>
        <taxon>Bacteria</taxon>
        <taxon>Bacillati</taxon>
        <taxon>Actinomycetota</taxon>
        <taxon>Actinomycetes</taxon>
        <taxon>Kitasatosporales</taxon>
        <taxon>Streptomycetaceae</taxon>
        <taxon>Streptomyces</taxon>
    </lineage>
</organism>
<gene>
    <name evidence="1" type="ORF">GCM10010365_71750</name>
</gene>
<proteinExistence type="predicted"/>
<evidence type="ECO:0000313" key="2">
    <source>
        <dbReference type="Proteomes" id="UP000622166"/>
    </source>
</evidence>
<keyword evidence="2" id="KW-1185">Reference proteome</keyword>
<reference evidence="1" key="1">
    <citation type="journal article" date="2014" name="Int. J. Syst. Evol. Microbiol.">
        <title>Complete genome sequence of Corynebacterium casei LMG S-19264T (=DSM 44701T), isolated from a smear-ripened cheese.</title>
        <authorList>
            <consortium name="US DOE Joint Genome Institute (JGI-PGF)"/>
            <person name="Walter F."/>
            <person name="Albersmeier A."/>
            <person name="Kalinowski J."/>
            <person name="Ruckert C."/>
        </authorList>
    </citation>
    <scope>NUCLEOTIDE SEQUENCE</scope>
    <source>
        <strain evidence="1">JCM 4815</strain>
    </source>
</reference>
<reference evidence="1" key="2">
    <citation type="submission" date="2020-09" db="EMBL/GenBank/DDBJ databases">
        <authorList>
            <person name="Sun Q."/>
            <person name="Ohkuma M."/>
        </authorList>
    </citation>
    <scope>NUCLEOTIDE SEQUENCE</scope>
    <source>
        <strain evidence="1">JCM 4815</strain>
    </source>
</reference>